<dbReference type="Pfam" id="PF12796">
    <property type="entry name" value="Ank_2"/>
    <property type="match status" value="1"/>
</dbReference>
<protein>
    <recommendedName>
        <fullName evidence="4">Ankyrin repeat protein</fullName>
    </recommendedName>
</protein>
<evidence type="ECO:0008006" key="4">
    <source>
        <dbReference type="Google" id="ProtNLM"/>
    </source>
</evidence>
<dbReference type="InterPro" id="IPR002110">
    <property type="entry name" value="Ankyrin_rpt"/>
</dbReference>
<feature type="compositionally biased region" description="Polar residues" evidence="1">
    <location>
        <begin position="351"/>
        <end position="361"/>
    </location>
</feature>
<feature type="region of interest" description="Disordered" evidence="1">
    <location>
        <begin position="336"/>
        <end position="401"/>
    </location>
</feature>
<name>A0ABR2HBE6_9EUKA</name>
<feature type="compositionally biased region" description="Low complexity" evidence="1">
    <location>
        <begin position="378"/>
        <end position="392"/>
    </location>
</feature>
<dbReference type="Gene3D" id="1.25.40.20">
    <property type="entry name" value="Ankyrin repeat-containing domain"/>
    <property type="match status" value="1"/>
</dbReference>
<evidence type="ECO:0000313" key="3">
    <source>
        <dbReference type="Proteomes" id="UP001470230"/>
    </source>
</evidence>
<organism evidence="2 3">
    <name type="scientific">Tritrichomonas musculus</name>
    <dbReference type="NCBI Taxonomy" id="1915356"/>
    <lineage>
        <taxon>Eukaryota</taxon>
        <taxon>Metamonada</taxon>
        <taxon>Parabasalia</taxon>
        <taxon>Tritrichomonadida</taxon>
        <taxon>Tritrichomonadidae</taxon>
        <taxon>Tritrichomonas</taxon>
    </lineage>
</organism>
<reference evidence="2 3" key="1">
    <citation type="submission" date="2024-04" db="EMBL/GenBank/DDBJ databases">
        <title>Tritrichomonas musculus Genome.</title>
        <authorList>
            <person name="Alves-Ferreira E."/>
            <person name="Grigg M."/>
            <person name="Lorenzi H."/>
            <person name="Galac M."/>
        </authorList>
    </citation>
    <scope>NUCLEOTIDE SEQUENCE [LARGE SCALE GENOMIC DNA]</scope>
    <source>
        <strain evidence="2 3">EAF2021</strain>
    </source>
</reference>
<gene>
    <name evidence="2" type="ORF">M9Y10_024840</name>
</gene>
<dbReference type="EMBL" id="JAPFFF010000034">
    <property type="protein sequence ID" value="KAK8843770.1"/>
    <property type="molecule type" value="Genomic_DNA"/>
</dbReference>
<evidence type="ECO:0000256" key="1">
    <source>
        <dbReference type="SAM" id="MobiDB-lite"/>
    </source>
</evidence>
<accession>A0ABR2HBE6</accession>
<dbReference type="InterPro" id="IPR036770">
    <property type="entry name" value="Ankyrin_rpt-contain_sf"/>
</dbReference>
<dbReference type="SMART" id="SM00248">
    <property type="entry name" value="ANK"/>
    <property type="match status" value="3"/>
</dbReference>
<evidence type="ECO:0000313" key="2">
    <source>
        <dbReference type="EMBL" id="KAK8843770.1"/>
    </source>
</evidence>
<proteinExistence type="predicted"/>
<comment type="caution">
    <text evidence="2">The sequence shown here is derived from an EMBL/GenBank/DDBJ whole genome shotgun (WGS) entry which is preliminary data.</text>
</comment>
<sequence length="401" mass="45946">MIINNTNLKILNRILDIEDIDPNCVNSKYSFLIYACMYNQSDLAKKLLNMRKINPNLFIPNTGSSPLMTAISHRNSEIAKLIIFDRFNITYKNELDLTDSISQTYLHMLAKSSNQSIFKEFLERKLIECRKRNKLFKFEDLDFLKKNNKGQDAQEIAEERNDSNYEAIKDKELYLKKLLSTLSEPRTIFGKNNKKNGSTPQNSFKLNDKDISARLGDTINIATEAFSKNFGKSINKKSGACHFEWKASSNSNIENDPNIGWGKNSNDNGSCWFDEDDHSNKWGTSNIILPVELQTDSNSDNFNQRKTSLLEEQTNKEQKSFNLPFSFIMPVLPNDLNISTRNQPESKDKSNNSNASTWNQTNKDKSNDASTFKLNLQSNTDKSNDSNTSTWNQQTQINLMT</sequence>
<dbReference type="Proteomes" id="UP001470230">
    <property type="component" value="Unassembled WGS sequence"/>
</dbReference>
<feature type="compositionally biased region" description="Polar residues" evidence="1">
    <location>
        <begin position="368"/>
        <end position="377"/>
    </location>
</feature>
<keyword evidence="3" id="KW-1185">Reference proteome</keyword>
<dbReference type="SUPFAM" id="SSF48403">
    <property type="entry name" value="Ankyrin repeat"/>
    <property type="match status" value="1"/>
</dbReference>